<dbReference type="InterPro" id="IPR028268">
    <property type="entry name" value="Pianissimo_fam"/>
</dbReference>
<proteinExistence type="predicted"/>
<dbReference type="GO" id="GO:0051897">
    <property type="term" value="P:positive regulation of phosphatidylinositol 3-kinase/protein kinase B signal transduction"/>
    <property type="evidence" value="ECO:0007669"/>
    <property type="project" value="TreeGrafter"/>
</dbReference>
<dbReference type="GO" id="GO:0043539">
    <property type="term" value="F:protein serine/threonine kinase activator activity"/>
    <property type="evidence" value="ECO:0007669"/>
    <property type="project" value="TreeGrafter"/>
</dbReference>
<dbReference type="Proteomes" id="UP001152747">
    <property type="component" value="Unassembled WGS sequence"/>
</dbReference>
<dbReference type="AlphaFoldDB" id="A0A9P1IA50"/>
<protein>
    <recommendedName>
        <fullName evidence="1">Rapamycin-insensitive companion of mTOR N-terminal domain-containing protein</fullName>
    </recommendedName>
</protein>
<gene>
    <name evidence="2" type="ORF">CAMP_LOCUS3926</name>
</gene>
<dbReference type="SMART" id="SM01308">
    <property type="entry name" value="RICTOR_N"/>
    <property type="match status" value="1"/>
</dbReference>
<organism evidence="2 3">
    <name type="scientific">Caenorhabditis angaria</name>
    <dbReference type="NCBI Taxonomy" id="860376"/>
    <lineage>
        <taxon>Eukaryota</taxon>
        <taxon>Metazoa</taxon>
        <taxon>Ecdysozoa</taxon>
        <taxon>Nematoda</taxon>
        <taxon>Chromadorea</taxon>
        <taxon>Rhabditida</taxon>
        <taxon>Rhabditina</taxon>
        <taxon>Rhabditomorpha</taxon>
        <taxon>Rhabditoidea</taxon>
        <taxon>Rhabditidae</taxon>
        <taxon>Peloderinae</taxon>
        <taxon>Caenorhabditis</taxon>
    </lineage>
</organism>
<dbReference type="InterPro" id="IPR028267">
    <property type="entry name" value="Pianissimo_N"/>
</dbReference>
<comment type="caution">
    <text evidence="2">The sequence shown here is derived from an EMBL/GenBank/DDBJ whole genome shotgun (WGS) entry which is preliminary data.</text>
</comment>
<dbReference type="Pfam" id="PF14664">
    <property type="entry name" value="RICTOR_N"/>
    <property type="match status" value="1"/>
</dbReference>
<dbReference type="PANTHER" id="PTHR13298:SF11">
    <property type="entry name" value="RAPAMYCIN-INSENSITIVE COMPANION OF MTOR"/>
    <property type="match status" value="1"/>
</dbReference>
<dbReference type="OrthoDB" id="271111at2759"/>
<evidence type="ECO:0000259" key="1">
    <source>
        <dbReference type="SMART" id="SM01308"/>
    </source>
</evidence>
<evidence type="ECO:0000313" key="3">
    <source>
        <dbReference type="Proteomes" id="UP001152747"/>
    </source>
</evidence>
<feature type="domain" description="Rapamycin-insensitive companion of mTOR N-terminal" evidence="1">
    <location>
        <begin position="73"/>
        <end position="508"/>
    </location>
</feature>
<dbReference type="GO" id="GO:0031932">
    <property type="term" value="C:TORC2 complex"/>
    <property type="evidence" value="ECO:0007669"/>
    <property type="project" value="InterPro"/>
</dbReference>
<accession>A0A9P1IA50</accession>
<dbReference type="GO" id="GO:0038203">
    <property type="term" value="P:TORC2 signaling"/>
    <property type="evidence" value="ECO:0007669"/>
    <property type="project" value="TreeGrafter"/>
</dbReference>
<keyword evidence="3" id="KW-1185">Reference proteome</keyword>
<reference evidence="2" key="1">
    <citation type="submission" date="2022-11" db="EMBL/GenBank/DDBJ databases">
        <authorList>
            <person name="Kikuchi T."/>
        </authorList>
    </citation>
    <scope>NUCLEOTIDE SEQUENCE</scope>
    <source>
        <strain evidence="2">PS1010</strain>
    </source>
</reference>
<dbReference type="PANTHER" id="PTHR13298">
    <property type="entry name" value="CYTOSOLIC REGULATOR PIANISSIMO"/>
    <property type="match status" value="1"/>
</dbReference>
<sequence>MDYRRKVYHRNGNNEDRAKQIRESIRVRSASKKLSESVKNKSERFREREDVQNFIKKANDIAGGDYDEKCAFLNTVNRLLLETKLEVFTETNIFEDLCSLVLIFLKDDHPCIRAMCFHIIRKSLFLERHLVYLLRSHVDIYMVRAVDLQIENEQERVEAFKLITWMMNTYDGSKLQMMIDDAKMQANGKKYAFPKSIMQPIISIALDVFQKEKLKGEDDSTKKNEPVDRMSMPCVGLFLEFCLSEPDLILEMAGTDWMVRVLTGVSTLSRRIVLLVSQVLVFWLDNPHIRQKADLHMVLEQIFAPLVEYGLFQKKDNMQIKKVDDNVYDVLENFKASFMVLLRSWPGLFACAAVGPNSSIIGTSPLRLLEYLGLGTVENENLVRIREIIVEMCCEFGDLPYSSKNFESWDEALVFYKSMHLPDKYKSSLKNDFVVAQNDARMRNDVDRKKPTFDIHAAFRCLSTFVLINASLPQSLARLILAQPDSSSGLKATLLLADMLRNAPSHVPVGYRAPVLSMPTLVQSACENLIQSRASAAINGNFDIKADESYTFINAQNAELVLHRFDQLNQSWIRSSTNSATIMRESDLHIFVQNMQPPLIVTQPKEKSKRPTVTDIFEEVSPGKLTETVLEGPYDKNKLILMDDFDDYDYTRKRGLSFDSMDSNSTSDLQEQDGSINWNQTEYFIEKLENDTNEEIVKEFQTYSTQQFVSNLIYYISPPTKKYLEKQHVIVTKSLIRLILRIIPRFSDGLRHDYCAIFHRYVQSFRTALEDSTVFSPRNLTYTTNMYHFAIVGSFTISSIGLGILNDVGILHL</sequence>
<dbReference type="EMBL" id="CANHGI010000002">
    <property type="protein sequence ID" value="CAI5441289.1"/>
    <property type="molecule type" value="Genomic_DNA"/>
</dbReference>
<name>A0A9P1IA50_9PELO</name>
<evidence type="ECO:0000313" key="2">
    <source>
        <dbReference type="EMBL" id="CAI5441289.1"/>
    </source>
</evidence>